<reference evidence="1 2" key="1">
    <citation type="submission" date="2021-06" db="EMBL/GenBank/DDBJ databases">
        <title>Caerostris extrusa draft genome.</title>
        <authorList>
            <person name="Kono N."/>
            <person name="Arakawa K."/>
        </authorList>
    </citation>
    <scope>NUCLEOTIDE SEQUENCE [LARGE SCALE GENOMIC DNA]</scope>
</reference>
<proteinExistence type="predicted"/>
<dbReference type="AlphaFoldDB" id="A0AAV4PKL5"/>
<sequence length="123" mass="13815">MVGCSTCSGKIRIKEKSRRGLSLSFKVNYTSRCKMLGVKKKSTKVRGNCHSAADMCKAIRDVWIHARSIDNEPIHWLPKHHKPGVHKTLLYPIVLFLIINPVPNPVSDAIKPVFVDLSNSKLL</sequence>
<evidence type="ECO:0000313" key="1">
    <source>
        <dbReference type="EMBL" id="GIX97927.1"/>
    </source>
</evidence>
<accession>A0AAV4PKL5</accession>
<dbReference type="Proteomes" id="UP001054945">
    <property type="component" value="Unassembled WGS sequence"/>
</dbReference>
<organism evidence="1 2">
    <name type="scientific">Caerostris extrusa</name>
    <name type="common">Bark spider</name>
    <name type="synonym">Caerostris bankana</name>
    <dbReference type="NCBI Taxonomy" id="172846"/>
    <lineage>
        <taxon>Eukaryota</taxon>
        <taxon>Metazoa</taxon>
        <taxon>Ecdysozoa</taxon>
        <taxon>Arthropoda</taxon>
        <taxon>Chelicerata</taxon>
        <taxon>Arachnida</taxon>
        <taxon>Araneae</taxon>
        <taxon>Araneomorphae</taxon>
        <taxon>Entelegynae</taxon>
        <taxon>Araneoidea</taxon>
        <taxon>Araneidae</taxon>
        <taxon>Caerostris</taxon>
    </lineage>
</organism>
<comment type="caution">
    <text evidence="1">The sequence shown here is derived from an EMBL/GenBank/DDBJ whole genome shotgun (WGS) entry which is preliminary data.</text>
</comment>
<gene>
    <name evidence="1" type="ORF">CEXT_130091</name>
</gene>
<name>A0AAV4PKL5_CAEEX</name>
<keyword evidence="2" id="KW-1185">Reference proteome</keyword>
<protein>
    <submittedName>
        <fullName evidence="1">Uncharacterized protein</fullName>
    </submittedName>
</protein>
<dbReference type="EMBL" id="BPLR01004837">
    <property type="protein sequence ID" value="GIX97927.1"/>
    <property type="molecule type" value="Genomic_DNA"/>
</dbReference>
<evidence type="ECO:0000313" key="2">
    <source>
        <dbReference type="Proteomes" id="UP001054945"/>
    </source>
</evidence>